<dbReference type="PROSITE" id="PS51257">
    <property type="entry name" value="PROKAR_LIPOPROTEIN"/>
    <property type="match status" value="1"/>
</dbReference>
<accession>A0A5M4B5D2</accession>
<dbReference type="OrthoDB" id="1149043at2"/>
<evidence type="ECO:0000313" key="1">
    <source>
        <dbReference type="EMBL" id="GET44739.1"/>
    </source>
</evidence>
<dbReference type="EMBL" id="BLBC01000003">
    <property type="protein sequence ID" value="GET44739.1"/>
    <property type="molecule type" value="Genomic_DNA"/>
</dbReference>
<reference evidence="2" key="1">
    <citation type="journal article" date="2020" name="Int. J. Syst. Evol. Microbiol.">
        <title>Capnocytophaga felis sp. nov. isolated from the feline oral cavity.</title>
        <authorList>
            <person name="Suzuki M."/>
            <person name="Umeda K."/>
            <person name="Kimura M."/>
            <person name="Imaoka K."/>
            <person name="Morikawa S."/>
            <person name="Maeda K."/>
        </authorList>
    </citation>
    <scope>NUCLEOTIDE SEQUENCE [LARGE SCALE GENOMIC DNA]</scope>
    <source>
        <strain evidence="2">KC07070</strain>
    </source>
</reference>
<comment type="caution">
    <text evidence="1">The sequence shown here is derived from an EMBL/GenBank/DDBJ whole genome shotgun (WGS) entry which is preliminary data.</text>
</comment>
<dbReference type="Proteomes" id="UP000398217">
    <property type="component" value="Unassembled WGS sequence"/>
</dbReference>
<keyword evidence="2" id="KW-1185">Reference proteome</keyword>
<protein>
    <recommendedName>
        <fullName evidence="3">Lipoprotein</fullName>
    </recommendedName>
</protein>
<evidence type="ECO:0008006" key="3">
    <source>
        <dbReference type="Google" id="ProtNLM"/>
    </source>
</evidence>
<name>A0A5M4B5D2_9FLAO</name>
<dbReference type="RefSeq" id="WP_155283459.1">
    <property type="nucleotide sequence ID" value="NZ_BLBC01000003.1"/>
</dbReference>
<sequence length="310" mass="34317">MKYIIKSIISIAILGLFASCEKENQNAIPEIKIGQDEQSLSEVSVNKQTTRYILLSGGNEKFAVNIENSRVAQASVHQDTLKIKGLFEGETFATVISHDKKAHLKINVIPPDISISQEIVQIYPNEESKFVSIDGGGDEPTLEVDDPDGILLYKWNGSTKILEMFARYEGEAIVRISAQGVETKQLKVIAKSGGDSQIFGYYDNTRRTISRQITPKMVVKRKGVGVWMATGVNPYGKVQTQSHTIQRALKIASVGNLVQGEHAEIQAEIYPEGEHFLGISNGTNRLYVEEIRAESLVLRGKGFKLVIPKE</sequence>
<organism evidence="1 2">
    <name type="scientific">Capnocytophaga felis</name>
    <dbReference type="NCBI Taxonomy" id="2267611"/>
    <lineage>
        <taxon>Bacteria</taxon>
        <taxon>Pseudomonadati</taxon>
        <taxon>Bacteroidota</taxon>
        <taxon>Flavobacteriia</taxon>
        <taxon>Flavobacteriales</taxon>
        <taxon>Flavobacteriaceae</taxon>
        <taxon>Capnocytophaga</taxon>
    </lineage>
</organism>
<dbReference type="AlphaFoldDB" id="A0A5M4B5D2"/>
<evidence type="ECO:0000313" key="2">
    <source>
        <dbReference type="Proteomes" id="UP000398217"/>
    </source>
</evidence>
<proteinExistence type="predicted"/>
<gene>
    <name evidence="1" type="ORF">RCZ01_00410</name>
</gene>